<sequence>MTTISVYKPVPVTTTGQRQKGESIVCSDSSHDHWPKAKEKGWWPAKPALLSELFSQYHGNHGASQNTGKQTWTFYERISMKEGGTHVKLDRAR</sequence>
<dbReference type="GeneID" id="36409370"/>
<keyword evidence="2" id="KW-1185">Reference proteome</keyword>
<reference evidence="2" key="1">
    <citation type="submission" date="2014-09" db="EMBL/GenBank/DDBJ databases">
        <authorList>
            <person name="Sharma Rahul"/>
            <person name="Thines Marco"/>
        </authorList>
    </citation>
    <scope>NUCLEOTIDE SEQUENCE [LARGE SCALE GENOMIC DNA]</scope>
</reference>
<evidence type="ECO:0000313" key="1">
    <source>
        <dbReference type="EMBL" id="CEG44045.1"/>
    </source>
</evidence>
<dbReference type="Proteomes" id="UP000054928">
    <property type="component" value="Unassembled WGS sequence"/>
</dbReference>
<dbReference type="EMBL" id="CCYD01000810">
    <property type="protein sequence ID" value="CEG44045.1"/>
    <property type="molecule type" value="Genomic_DNA"/>
</dbReference>
<name>A0A0P1AR88_PLAHL</name>
<accession>A0A0P1AR88</accession>
<dbReference type="AlphaFoldDB" id="A0A0P1AR88"/>
<organism evidence="1 2">
    <name type="scientific">Plasmopara halstedii</name>
    <name type="common">Downy mildew of sunflower</name>
    <dbReference type="NCBI Taxonomy" id="4781"/>
    <lineage>
        <taxon>Eukaryota</taxon>
        <taxon>Sar</taxon>
        <taxon>Stramenopiles</taxon>
        <taxon>Oomycota</taxon>
        <taxon>Peronosporomycetes</taxon>
        <taxon>Peronosporales</taxon>
        <taxon>Peronosporaceae</taxon>
        <taxon>Plasmopara</taxon>
    </lineage>
</organism>
<dbReference type="RefSeq" id="XP_024580414.1">
    <property type="nucleotide sequence ID" value="XM_024730104.1"/>
</dbReference>
<evidence type="ECO:0000313" key="2">
    <source>
        <dbReference type="Proteomes" id="UP000054928"/>
    </source>
</evidence>
<protein>
    <submittedName>
        <fullName evidence="1">Uncharacterized protein</fullName>
    </submittedName>
</protein>
<proteinExistence type="predicted"/>